<evidence type="ECO:0000313" key="2">
    <source>
        <dbReference type="EMBL" id="KAG5683166.1"/>
    </source>
</evidence>
<dbReference type="SUPFAM" id="SSF53474">
    <property type="entry name" value="alpha/beta-Hydrolases"/>
    <property type="match status" value="1"/>
</dbReference>
<evidence type="ECO:0000256" key="1">
    <source>
        <dbReference type="SAM" id="SignalP"/>
    </source>
</evidence>
<evidence type="ECO:0000313" key="3">
    <source>
        <dbReference type="Proteomes" id="UP001107558"/>
    </source>
</evidence>
<name>A0A9J6CNI4_POLVA</name>
<sequence length="143" mass="16334">MILIKFMVGSFMLYCGALIYSNAQNIISQALYLGNPSMFNTTREDCVWKHGNERDICPDPDIKIILYTSVNGKNRGKLIVDLDEKHWLRNSQWNETKENIILVHGYASGDDVLPMIVLRDAYLHHGEYNVFVIDWSALSPAPC</sequence>
<dbReference type="AlphaFoldDB" id="A0A9J6CNI4"/>
<feature type="chain" id="PRO_5039922397" description="Lipase" evidence="1">
    <location>
        <begin position="24"/>
        <end position="143"/>
    </location>
</feature>
<keyword evidence="3" id="KW-1185">Reference proteome</keyword>
<reference evidence="2" key="1">
    <citation type="submission" date="2021-03" db="EMBL/GenBank/DDBJ databases">
        <title>Chromosome level genome of the anhydrobiotic midge Polypedilum vanderplanki.</title>
        <authorList>
            <person name="Yoshida Y."/>
            <person name="Kikawada T."/>
            <person name="Gusev O."/>
        </authorList>
    </citation>
    <scope>NUCLEOTIDE SEQUENCE</scope>
    <source>
        <strain evidence="2">NIAS01</strain>
        <tissue evidence="2">Whole body or cell culture</tissue>
    </source>
</reference>
<comment type="caution">
    <text evidence="2">The sequence shown here is derived from an EMBL/GenBank/DDBJ whole genome shotgun (WGS) entry which is preliminary data.</text>
</comment>
<evidence type="ECO:0008006" key="4">
    <source>
        <dbReference type="Google" id="ProtNLM"/>
    </source>
</evidence>
<dbReference type="InterPro" id="IPR029058">
    <property type="entry name" value="AB_hydrolase_fold"/>
</dbReference>
<feature type="signal peptide" evidence="1">
    <location>
        <begin position="1"/>
        <end position="23"/>
    </location>
</feature>
<organism evidence="2 3">
    <name type="scientific">Polypedilum vanderplanki</name>
    <name type="common">Sleeping chironomid midge</name>
    <dbReference type="NCBI Taxonomy" id="319348"/>
    <lineage>
        <taxon>Eukaryota</taxon>
        <taxon>Metazoa</taxon>
        <taxon>Ecdysozoa</taxon>
        <taxon>Arthropoda</taxon>
        <taxon>Hexapoda</taxon>
        <taxon>Insecta</taxon>
        <taxon>Pterygota</taxon>
        <taxon>Neoptera</taxon>
        <taxon>Endopterygota</taxon>
        <taxon>Diptera</taxon>
        <taxon>Nematocera</taxon>
        <taxon>Chironomoidea</taxon>
        <taxon>Chironomidae</taxon>
        <taxon>Chironominae</taxon>
        <taxon>Polypedilum</taxon>
        <taxon>Polypedilum</taxon>
    </lineage>
</organism>
<keyword evidence="1" id="KW-0732">Signal</keyword>
<protein>
    <recommendedName>
        <fullName evidence="4">Lipase</fullName>
    </recommendedName>
</protein>
<accession>A0A9J6CNI4</accession>
<dbReference type="EMBL" id="JADBJN010000001">
    <property type="protein sequence ID" value="KAG5683166.1"/>
    <property type="molecule type" value="Genomic_DNA"/>
</dbReference>
<dbReference type="OrthoDB" id="7457040at2759"/>
<dbReference type="Proteomes" id="UP001107558">
    <property type="component" value="Chromosome 1"/>
</dbReference>
<proteinExistence type="predicted"/>
<gene>
    <name evidence="2" type="ORF">PVAND_012463</name>
</gene>
<dbReference type="Gene3D" id="3.40.50.1820">
    <property type="entry name" value="alpha/beta hydrolase"/>
    <property type="match status" value="1"/>
</dbReference>